<evidence type="ECO:0000256" key="3">
    <source>
        <dbReference type="ARBA" id="ARBA00022448"/>
    </source>
</evidence>
<feature type="transmembrane region" description="Helical" evidence="8">
    <location>
        <begin position="21"/>
        <end position="51"/>
    </location>
</feature>
<comment type="similarity">
    <text evidence="2 7">Belongs to the major facilitator superfamily. Sugar transporter (TC 2.A.1.1) family.</text>
</comment>
<dbReference type="GO" id="GO:0016020">
    <property type="term" value="C:membrane"/>
    <property type="evidence" value="ECO:0007669"/>
    <property type="project" value="UniProtKB-SubCell"/>
</dbReference>
<evidence type="ECO:0000313" key="10">
    <source>
        <dbReference type="EMBL" id="KAK5167528.1"/>
    </source>
</evidence>
<evidence type="ECO:0000256" key="2">
    <source>
        <dbReference type="ARBA" id="ARBA00010992"/>
    </source>
</evidence>
<evidence type="ECO:0000256" key="1">
    <source>
        <dbReference type="ARBA" id="ARBA00004141"/>
    </source>
</evidence>
<dbReference type="InterPro" id="IPR036259">
    <property type="entry name" value="MFS_trans_sf"/>
</dbReference>
<dbReference type="PANTHER" id="PTHR48022:SF38">
    <property type="entry name" value="MAJOR FACILITATOR SUPERFAMILY (MFS) PROFILE DOMAIN-CONTAINING PROTEIN-RELATED"/>
    <property type="match status" value="1"/>
</dbReference>
<sequence>MFGKKRDPENQGNHAAKGNGYNFMVVFFAALGSFTYGFSSSIIGAVFGLPSFFAYFDLSLEGEGAKHGNDIIGAANGLFAGGGMIGALIISPSLNKFGRKLTIQAICVICVVASAIQGGSVHIGMFLAGRFLSGLGVGMMQVSVPIYQSELSPAKQRGRMVGGHGILIVCGYAMAAWTGVGCFFAAPEVSWRLCLSLQIVAPLILAIGSPWLPESPRWLIAHNREKEGLAVLQRLHVRPGDTNDIAAKEEYYQIRKQIELEAQTGVTTMWQMFKRRSYVKRILCGVLVQFAAQSTGVLVVNNYQVLLYGNLGLDGWLPLVLYGIYTSWAAFLNWINSLILDRIGRRPVIIFGLMGCVAMITIYTAMVAEYAGTDNRAGNAMGVLFLFLFVTFYGASQDASSYVYCAEIFPTGVRAQGLSIAIATLFGSTLLYTEAAPIAFLKVGWKYYLVFIIVPALCVPLEYLFLPETNGLTLEEIADKFGDEVAVDLSHLSEDRRRALDESLMAVGADMIETPLSGVDEKHTTTMKEKI</sequence>
<dbReference type="Pfam" id="PF00083">
    <property type="entry name" value="Sugar_tr"/>
    <property type="match status" value="1"/>
</dbReference>
<dbReference type="PRINTS" id="PR00171">
    <property type="entry name" value="SUGRTRNSPORT"/>
</dbReference>
<dbReference type="GO" id="GO:0005351">
    <property type="term" value="F:carbohydrate:proton symporter activity"/>
    <property type="evidence" value="ECO:0007669"/>
    <property type="project" value="TreeGrafter"/>
</dbReference>
<feature type="transmembrane region" description="Helical" evidence="8">
    <location>
        <begin position="315"/>
        <end position="336"/>
    </location>
</feature>
<keyword evidence="3 7" id="KW-0813">Transport</keyword>
<dbReference type="InterPro" id="IPR003663">
    <property type="entry name" value="Sugar/inositol_transpt"/>
</dbReference>
<dbReference type="PANTHER" id="PTHR48022">
    <property type="entry name" value="PLASTIDIC GLUCOSE TRANSPORTER 4"/>
    <property type="match status" value="1"/>
</dbReference>
<name>A0AAV9P431_9PEZI</name>
<feature type="transmembrane region" description="Helical" evidence="8">
    <location>
        <begin position="71"/>
        <end position="89"/>
    </location>
</feature>
<feature type="transmembrane region" description="Helical" evidence="8">
    <location>
        <begin position="447"/>
        <end position="466"/>
    </location>
</feature>
<feature type="transmembrane region" description="Helical" evidence="8">
    <location>
        <begin position="348"/>
        <end position="371"/>
    </location>
</feature>
<keyword evidence="6 8" id="KW-0472">Membrane</keyword>
<comment type="caution">
    <text evidence="10">The sequence shown here is derived from an EMBL/GenBank/DDBJ whole genome shotgun (WGS) entry which is preliminary data.</text>
</comment>
<evidence type="ECO:0000256" key="6">
    <source>
        <dbReference type="ARBA" id="ARBA00023136"/>
    </source>
</evidence>
<keyword evidence="11" id="KW-1185">Reference proteome</keyword>
<proteinExistence type="inferred from homology"/>
<feature type="transmembrane region" description="Helical" evidence="8">
    <location>
        <begin position="165"/>
        <end position="187"/>
    </location>
</feature>
<protein>
    <recommendedName>
        <fullName evidence="9">Major facilitator superfamily (MFS) profile domain-containing protein</fullName>
    </recommendedName>
</protein>
<dbReference type="PROSITE" id="PS50850">
    <property type="entry name" value="MFS"/>
    <property type="match status" value="1"/>
</dbReference>
<dbReference type="Gene3D" id="1.20.1250.20">
    <property type="entry name" value="MFS general substrate transporter like domains"/>
    <property type="match status" value="1"/>
</dbReference>
<evidence type="ECO:0000256" key="8">
    <source>
        <dbReference type="SAM" id="Phobius"/>
    </source>
</evidence>
<organism evidence="10 11">
    <name type="scientific">Saxophila tyrrhenica</name>
    <dbReference type="NCBI Taxonomy" id="1690608"/>
    <lineage>
        <taxon>Eukaryota</taxon>
        <taxon>Fungi</taxon>
        <taxon>Dikarya</taxon>
        <taxon>Ascomycota</taxon>
        <taxon>Pezizomycotina</taxon>
        <taxon>Dothideomycetes</taxon>
        <taxon>Dothideomycetidae</taxon>
        <taxon>Mycosphaerellales</taxon>
        <taxon>Extremaceae</taxon>
        <taxon>Saxophila</taxon>
    </lineage>
</organism>
<dbReference type="AlphaFoldDB" id="A0AAV9P431"/>
<dbReference type="InterPro" id="IPR005829">
    <property type="entry name" value="Sugar_transporter_CS"/>
</dbReference>
<feature type="transmembrane region" description="Helical" evidence="8">
    <location>
        <begin position="377"/>
        <end position="396"/>
    </location>
</feature>
<dbReference type="RefSeq" id="XP_064657234.1">
    <property type="nucleotide sequence ID" value="XM_064804464.1"/>
</dbReference>
<dbReference type="NCBIfam" id="TIGR00879">
    <property type="entry name" value="SP"/>
    <property type="match status" value="1"/>
</dbReference>
<gene>
    <name evidence="10" type="ORF">LTR77_007227</name>
</gene>
<keyword evidence="4 8" id="KW-0812">Transmembrane</keyword>
<evidence type="ECO:0000313" key="11">
    <source>
        <dbReference type="Proteomes" id="UP001337655"/>
    </source>
</evidence>
<dbReference type="FunFam" id="1.20.1250.20:FF:000134">
    <property type="entry name" value="MFS sugar transporter protein"/>
    <property type="match status" value="1"/>
</dbReference>
<dbReference type="InterPro" id="IPR005828">
    <property type="entry name" value="MFS_sugar_transport-like"/>
</dbReference>
<dbReference type="InterPro" id="IPR050360">
    <property type="entry name" value="MFS_Sugar_Transporters"/>
</dbReference>
<evidence type="ECO:0000259" key="9">
    <source>
        <dbReference type="PROSITE" id="PS50850"/>
    </source>
</evidence>
<feature type="transmembrane region" description="Helical" evidence="8">
    <location>
        <begin position="282"/>
        <end position="303"/>
    </location>
</feature>
<feature type="transmembrane region" description="Helical" evidence="8">
    <location>
        <begin position="101"/>
        <end position="117"/>
    </location>
</feature>
<evidence type="ECO:0000256" key="4">
    <source>
        <dbReference type="ARBA" id="ARBA00022692"/>
    </source>
</evidence>
<dbReference type="Proteomes" id="UP001337655">
    <property type="component" value="Unassembled WGS sequence"/>
</dbReference>
<dbReference type="InterPro" id="IPR020846">
    <property type="entry name" value="MFS_dom"/>
</dbReference>
<dbReference type="SUPFAM" id="SSF103473">
    <property type="entry name" value="MFS general substrate transporter"/>
    <property type="match status" value="1"/>
</dbReference>
<evidence type="ECO:0000256" key="5">
    <source>
        <dbReference type="ARBA" id="ARBA00022989"/>
    </source>
</evidence>
<feature type="domain" description="Major facilitator superfamily (MFS) profile" evidence="9">
    <location>
        <begin position="25"/>
        <end position="470"/>
    </location>
</feature>
<keyword evidence="5 8" id="KW-1133">Transmembrane helix</keyword>
<dbReference type="PROSITE" id="PS00217">
    <property type="entry name" value="SUGAR_TRANSPORT_2"/>
    <property type="match status" value="1"/>
</dbReference>
<reference evidence="10 11" key="1">
    <citation type="submission" date="2023-08" db="EMBL/GenBank/DDBJ databases">
        <title>Black Yeasts Isolated from many extreme environments.</title>
        <authorList>
            <person name="Coleine C."/>
            <person name="Stajich J.E."/>
            <person name="Selbmann L."/>
        </authorList>
    </citation>
    <scope>NUCLEOTIDE SEQUENCE [LARGE SCALE GENOMIC DNA]</scope>
    <source>
        <strain evidence="10 11">CCFEE 5935</strain>
    </source>
</reference>
<accession>A0AAV9P431</accession>
<dbReference type="EMBL" id="JAVRRT010000011">
    <property type="protein sequence ID" value="KAK5167528.1"/>
    <property type="molecule type" value="Genomic_DNA"/>
</dbReference>
<evidence type="ECO:0000256" key="7">
    <source>
        <dbReference type="RuleBase" id="RU003346"/>
    </source>
</evidence>
<comment type="subcellular location">
    <subcellularLocation>
        <location evidence="1">Membrane</location>
        <topology evidence="1">Multi-pass membrane protein</topology>
    </subcellularLocation>
</comment>
<feature type="transmembrane region" description="Helical" evidence="8">
    <location>
        <begin position="417"/>
        <end position="441"/>
    </location>
</feature>
<dbReference type="GeneID" id="89928563"/>